<organism evidence="1 2">
    <name type="scientific">Nocardioides cavernaquae</name>
    <dbReference type="NCBI Taxonomy" id="2321396"/>
    <lineage>
        <taxon>Bacteria</taxon>
        <taxon>Bacillati</taxon>
        <taxon>Actinomycetota</taxon>
        <taxon>Actinomycetes</taxon>
        <taxon>Propionibacteriales</taxon>
        <taxon>Nocardioidaceae</taxon>
        <taxon>Nocardioides</taxon>
    </lineage>
</organism>
<dbReference type="Proteomes" id="UP000276542">
    <property type="component" value="Unassembled WGS sequence"/>
</dbReference>
<keyword evidence="2" id="KW-1185">Reference proteome</keyword>
<dbReference type="NCBIfam" id="TIGR03089">
    <property type="entry name" value="TIGR03089 family protein"/>
    <property type="match status" value="1"/>
</dbReference>
<dbReference type="InterPro" id="IPR017523">
    <property type="entry name" value="Rv3268"/>
</dbReference>
<dbReference type="AlphaFoldDB" id="A0A3A5H9A8"/>
<accession>A0A3A5H9A8</accession>
<dbReference type="EMBL" id="QYRP01000002">
    <property type="protein sequence ID" value="RJS46621.1"/>
    <property type="molecule type" value="Genomic_DNA"/>
</dbReference>
<dbReference type="RefSeq" id="WP_120060592.1">
    <property type="nucleotide sequence ID" value="NZ_QYRP01000002.1"/>
</dbReference>
<protein>
    <submittedName>
        <fullName evidence="1">TIGR03089 family protein</fullName>
    </submittedName>
</protein>
<evidence type="ECO:0000313" key="1">
    <source>
        <dbReference type="EMBL" id="RJS46621.1"/>
    </source>
</evidence>
<dbReference type="OrthoDB" id="3396763at2"/>
<dbReference type="InterPro" id="IPR042099">
    <property type="entry name" value="ANL_N_sf"/>
</dbReference>
<name>A0A3A5H9A8_9ACTN</name>
<dbReference type="Gene3D" id="3.40.50.12780">
    <property type="entry name" value="N-terminal domain of ligase-like"/>
    <property type="match status" value="1"/>
</dbReference>
<dbReference type="SUPFAM" id="SSF56801">
    <property type="entry name" value="Acetyl-CoA synthetase-like"/>
    <property type="match status" value="1"/>
</dbReference>
<dbReference type="PROSITE" id="PS50007">
    <property type="entry name" value="PIPLC_X_DOMAIN"/>
    <property type="match status" value="1"/>
</dbReference>
<reference evidence="2" key="1">
    <citation type="submission" date="2018-09" db="EMBL/GenBank/DDBJ databases">
        <authorList>
            <person name="Zhu H."/>
        </authorList>
    </citation>
    <scope>NUCLEOTIDE SEQUENCE [LARGE SCALE GENOMIC DNA]</scope>
    <source>
        <strain evidence="2">K1W22B-1</strain>
    </source>
</reference>
<evidence type="ECO:0000313" key="2">
    <source>
        <dbReference type="Proteomes" id="UP000276542"/>
    </source>
</evidence>
<proteinExistence type="predicted"/>
<gene>
    <name evidence="1" type="ORF">D4739_10605</name>
</gene>
<sequence>MTPPSRQPATFAELLSDLLRRDPGRPLITFYDDATGERVELSVTTYANWVAKTASLLAEEFDVERGSRVLIDLPIHWLVPVFLGAAWTIGAEVTNEQDVDLVVASPIPSRLESYAAGSAPVLASALLPLGVRFREALPPGVRDFGVEVWGQPDAFTPWEVPEAEDRLFHGSTWGELPLAGSWTGERLLTTVNPLRDPAVLLQPLAGGGSVVLWRNADQDPDRLDRLRDSERVTATHLVAREA</sequence>
<comment type="caution">
    <text evidence="1">The sequence shown here is derived from an EMBL/GenBank/DDBJ whole genome shotgun (WGS) entry which is preliminary data.</text>
</comment>